<dbReference type="EMBL" id="CP035492">
    <property type="protein sequence ID" value="QAY67153.1"/>
    <property type="molecule type" value="Genomic_DNA"/>
</dbReference>
<evidence type="ECO:0000313" key="2">
    <source>
        <dbReference type="Proteomes" id="UP000293568"/>
    </source>
</evidence>
<reference evidence="1 2" key="1">
    <citation type="submission" date="2019-01" db="EMBL/GenBank/DDBJ databases">
        <title>Genome sequencing of strain FW100M-2.</title>
        <authorList>
            <person name="Heo J."/>
            <person name="Kim S.-J."/>
            <person name="Kim J.-S."/>
            <person name="Hong S.-B."/>
            <person name="Kwon S.-W."/>
        </authorList>
    </citation>
    <scope>NUCLEOTIDE SEQUENCE [LARGE SCALE GENOMIC DNA]</scope>
    <source>
        <strain evidence="1 2">FW100M-2</strain>
    </source>
</reference>
<dbReference type="KEGG" id="pprt:ET464_12850"/>
<dbReference type="OrthoDB" id="1911337at2"/>
<organism evidence="1 2">
    <name type="scientific">Paenibacillus protaetiae</name>
    <dbReference type="NCBI Taxonomy" id="2509456"/>
    <lineage>
        <taxon>Bacteria</taxon>
        <taxon>Bacillati</taxon>
        <taxon>Bacillota</taxon>
        <taxon>Bacilli</taxon>
        <taxon>Bacillales</taxon>
        <taxon>Paenibacillaceae</taxon>
        <taxon>Paenibacillus</taxon>
    </lineage>
</organism>
<sequence>MIQPLWYTKALALTGQPVGVSLANGQGVTGVLCSLTGGEAVLIEYMYQSQFAAKHYPFSSIQDINPFPGCTVPGPLF</sequence>
<dbReference type="Proteomes" id="UP000293568">
    <property type="component" value="Chromosome"/>
</dbReference>
<gene>
    <name evidence="1" type="ORF">ET464_12850</name>
</gene>
<protein>
    <submittedName>
        <fullName evidence="1">Uncharacterized protein</fullName>
    </submittedName>
</protein>
<accession>A0A4P6EY26</accession>
<proteinExistence type="predicted"/>
<dbReference type="AlphaFoldDB" id="A0A4P6EY26"/>
<dbReference type="RefSeq" id="WP_129441475.1">
    <property type="nucleotide sequence ID" value="NZ_CP035492.1"/>
</dbReference>
<keyword evidence="2" id="KW-1185">Reference proteome</keyword>
<name>A0A4P6EY26_9BACL</name>
<evidence type="ECO:0000313" key="1">
    <source>
        <dbReference type="EMBL" id="QAY67153.1"/>
    </source>
</evidence>